<evidence type="ECO:0000313" key="3">
    <source>
        <dbReference type="Proteomes" id="UP000196355"/>
    </source>
</evidence>
<reference evidence="3" key="1">
    <citation type="submission" date="2017-02" db="EMBL/GenBank/DDBJ databases">
        <authorList>
            <person name="Tetz G."/>
            <person name="Tetz V."/>
        </authorList>
    </citation>
    <scope>NUCLEOTIDE SEQUENCE [LARGE SCALE GENOMIC DNA]</scope>
    <source>
        <strain evidence="3">VT16-26</strain>
    </source>
</reference>
<evidence type="ECO:0000313" key="2">
    <source>
        <dbReference type="EMBL" id="OVE56713.1"/>
    </source>
</evidence>
<comment type="caution">
    <text evidence="2">The sequence shown here is derived from an EMBL/GenBank/DDBJ whole genome shotgun (WGS) entry which is preliminary data.</text>
</comment>
<dbReference type="EMBL" id="MVAG01000122">
    <property type="protein sequence ID" value="OVE56713.1"/>
    <property type="molecule type" value="Genomic_DNA"/>
</dbReference>
<accession>A0A202BYY9</accession>
<feature type="transmembrane region" description="Helical" evidence="1">
    <location>
        <begin position="31"/>
        <end position="48"/>
    </location>
</feature>
<keyword evidence="1" id="KW-0472">Membrane</keyword>
<proteinExistence type="predicted"/>
<keyword evidence="1" id="KW-1133">Transmembrane helix</keyword>
<evidence type="ECO:0008006" key="4">
    <source>
        <dbReference type="Google" id="ProtNLM"/>
    </source>
</evidence>
<dbReference type="AlphaFoldDB" id="A0A202BYY9"/>
<gene>
    <name evidence="2" type="ORF">B0E34_14445</name>
</gene>
<dbReference type="RefSeq" id="WP_087710512.1">
    <property type="nucleotide sequence ID" value="NZ_MVAG01000122.1"/>
</dbReference>
<organism evidence="2 3">
    <name type="scientific">Chryseobacterium mucoviscidosis</name>
    <dbReference type="NCBI Taxonomy" id="1945581"/>
    <lineage>
        <taxon>Bacteria</taxon>
        <taxon>Pseudomonadati</taxon>
        <taxon>Bacteroidota</taxon>
        <taxon>Flavobacteriia</taxon>
        <taxon>Flavobacteriales</taxon>
        <taxon>Weeksellaceae</taxon>
        <taxon>Chryseobacterium group</taxon>
        <taxon>Chryseobacterium</taxon>
    </lineage>
</organism>
<keyword evidence="3" id="KW-1185">Reference proteome</keyword>
<feature type="transmembrane region" description="Helical" evidence="1">
    <location>
        <begin position="54"/>
        <end position="75"/>
    </location>
</feature>
<keyword evidence="1" id="KW-0812">Transmembrane</keyword>
<protein>
    <recommendedName>
        <fullName evidence="4">YcxB-like protein domain-containing protein</fullName>
    </recommendedName>
</protein>
<name>A0A202BYY9_9FLAO</name>
<sequence length="184" mass="21862">MLPTKFILNNNEIIMKEILPRKSFFFNTLEKARIVFSLFYVAISIFFISCKSYISILGVIMLSIGLYFAIFKWVLKYFELKSNYYLITNQRIIILEKLTDDIEQELNLAQINLIKAEMNNRFFGNINFKEKRNIFNENNDTTLFLGERKIHFDNAKYAFLSVENINEIIPVFEELGLKVKKTFY</sequence>
<evidence type="ECO:0000256" key="1">
    <source>
        <dbReference type="SAM" id="Phobius"/>
    </source>
</evidence>
<dbReference type="Proteomes" id="UP000196355">
    <property type="component" value="Unassembled WGS sequence"/>
</dbReference>